<evidence type="ECO:0000256" key="2">
    <source>
        <dbReference type="SAM" id="Phobius"/>
    </source>
</evidence>
<feature type="compositionally biased region" description="Polar residues" evidence="1">
    <location>
        <begin position="155"/>
        <end position="165"/>
    </location>
</feature>
<evidence type="ECO:0000256" key="1">
    <source>
        <dbReference type="SAM" id="MobiDB-lite"/>
    </source>
</evidence>
<keyword evidence="2" id="KW-1133">Transmembrane helix</keyword>
<keyword evidence="2" id="KW-0472">Membrane</keyword>
<name>A0ABN2U8W2_9ACTN</name>
<reference evidence="3 4" key="1">
    <citation type="journal article" date="2019" name="Int. J. Syst. Evol. Microbiol.">
        <title>The Global Catalogue of Microorganisms (GCM) 10K type strain sequencing project: providing services to taxonomists for standard genome sequencing and annotation.</title>
        <authorList>
            <consortium name="The Broad Institute Genomics Platform"/>
            <consortium name="The Broad Institute Genome Sequencing Center for Infectious Disease"/>
            <person name="Wu L."/>
            <person name="Ma J."/>
        </authorList>
    </citation>
    <scope>NUCLEOTIDE SEQUENCE [LARGE SCALE GENOMIC DNA]</scope>
    <source>
        <strain evidence="3 4">JCM 16014</strain>
    </source>
</reference>
<evidence type="ECO:0000313" key="4">
    <source>
        <dbReference type="Proteomes" id="UP001500751"/>
    </source>
</evidence>
<feature type="transmembrane region" description="Helical" evidence="2">
    <location>
        <begin position="75"/>
        <end position="95"/>
    </location>
</feature>
<accession>A0ABN2U8W2</accession>
<comment type="caution">
    <text evidence="3">The sequence shown here is derived from an EMBL/GenBank/DDBJ whole genome shotgun (WGS) entry which is preliminary data.</text>
</comment>
<proteinExistence type="predicted"/>
<sequence length="174" mass="18551">MPNRTWVKAARIGLVAGLIAIVSAVVAIVQQPGKNDSPTCDGRPMLKTDLCIEHFSDGSTARRDYDQMKGRFNPAAAGLFLGGGVLLAAGSVWVWRRNREQPSAFAPDHFAEVEDAGRTPEPSQTTEADRTAEADQTTEADQSAAAELTAEADQTGKTSQSTKTATALEVPRTH</sequence>
<dbReference type="RefSeq" id="WP_344666601.1">
    <property type="nucleotide sequence ID" value="NZ_BAAAQN010000018.1"/>
</dbReference>
<keyword evidence="2" id="KW-0812">Transmembrane</keyword>
<dbReference type="Proteomes" id="UP001500751">
    <property type="component" value="Unassembled WGS sequence"/>
</dbReference>
<dbReference type="EMBL" id="BAAAQN010000018">
    <property type="protein sequence ID" value="GAA2031517.1"/>
    <property type="molecule type" value="Genomic_DNA"/>
</dbReference>
<evidence type="ECO:0000313" key="3">
    <source>
        <dbReference type="EMBL" id="GAA2031517.1"/>
    </source>
</evidence>
<protein>
    <submittedName>
        <fullName evidence="3">Uncharacterized protein</fullName>
    </submittedName>
</protein>
<gene>
    <name evidence="3" type="ORF">GCM10009839_34300</name>
</gene>
<keyword evidence="4" id="KW-1185">Reference proteome</keyword>
<organism evidence="3 4">
    <name type="scientific">Catenulispora yoronensis</name>
    <dbReference type="NCBI Taxonomy" id="450799"/>
    <lineage>
        <taxon>Bacteria</taxon>
        <taxon>Bacillati</taxon>
        <taxon>Actinomycetota</taxon>
        <taxon>Actinomycetes</taxon>
        <taxon>Catenulisporales</taxon>
        <taxon>Catenulisporaceae</taxon>
        <taxon>Catenulispora</taxon>
    </lineage>
</organism>
<feature type="transmembrane region" description="Helical" evidence="2">
    <location>
        <begin position="12"/>
        <end position="29"/>
    </location>
</feature>
<feature type="region of interest" description="Disordered" evidence="1">
    <location>
        <begin position="113"/>
        <end position="174"/>
    </location>
</feature>